<dbReference type="Pfam" id="PF03029">
    <property type="entry name" value="ATP_bind_1"/>
    <property type="match status" value="1"/>
</dbReference>
<dbReference type="InterPro" id="IPR030231">
    <property type="entry name" value="Gpn2"/>
</dbReference>
<comment type="subunit">
    <text evidence="5">Binds to RNA polymerase II (RNAPII).</text>
</comment>
<dbReference type="GO" id="GO:0005525">
    <property type="term" value="F:GTP binding"/>
    <property type="evidence" value="ECO:0007669"/>
    <property type="project" value="UniProtKB-KW"/>
</dbReference>
<feature type="region of interest" description="Disordered" evidence="6">
    <location>
        <begin position="383"/>
        <end position="405"/>
    </location>
</feature>
<evidence type="ECO:0000256" key="1">
    <source>
        <dbReference type="ARBA" id="ARBA00005290"/>
    </source>
</evidence>
<dbReference type="FunCoup" id="A0A078AFS1">
    <property type="interactions" value="531"/>
</dbReference>
<evidence type="ECO:0000256" key="4">
    <source>
        <dbReference type="ARBA" id="ARBA00023134"/>
    </source>
</evidence>
<evidence type="ECO:0000256" key="5">
    <source>
        <dbReference type="RuleBase" id="RU365059"/>
    </source>
</evidence>
<dbReference type="InterPro" id="IPR027417">
    <property type="entry name" value="P-loop_NTPase"/>
</dbReference>
<evidence type="ECO:0000313" key="7">
    <source>
        <dbReference type="EMBL" id="CDW81105.1"/>
    </source>
</evidence>
<dbReference type="AlphaFoldDB" id="A0A078AFS1"/>
<proteinExistence type="inferred from homology"/>
<dbReference type="EMBL" id="CCKQ01009603">
    <property type="protein sequence ID" value="CDW81105.1"/>
    <property type="molecule type" value="Genomic_DNA"/>
</dbReference>
<feature type="compositionally biased region" description="Acidic residues" evidence="6">
    <location>
        <begin position="396"/>
        <end position="405"/>
    </location>
</feature>
<dbReference type="PANTHER" id="PTHR21231:SF3">
    <property type="entry name" value="GPN-LOOP GTPASE 2"/>
    <property type="match status" value="1"/>
</dbReference>
<dbReference type="InParanoid" id="A0A078AFS1"/>
<dbReference type="Proteomes" id="UP000039865">
    <property type="component" value="Unassembled WGS sequence"/>
</dbReference>
<evidence type="ECO:0000313" key="8">
    <source>
        <dbReference type="Proteomes" id="UP000039865"/>
    </source>
</evidence>
<dbReference type="CDD" id="cd17871">
    <property type="entry name" value="GPN2"/>
    <property type="match status" value="1"/>
</dbReference>
<evidence type="ECO:0000256" key="6">
    <source>
        <dbReference type="SAM" id="MobiDB-lite"/>
    </source>
</evidence>
<organism evidence="7 8">
    <name type="scientific">Stylonychia lemnae</name>
    <name type="common">Ciliate</name>
    <dbReference type="NCBI Taxonomy" id="5949"/>
    <lineage>
        <taxon>Eukaryota</taxon>
        <taxon>Sar</taxon>
        <taxon>Alveolata</taxon>
        <taxon>Ciliophora</taxon>
        <taxon>Intramacronucleata</taxon>
        <taxon>Spirotrichea</taxon>
        <taxon>Stichotrichia</taxon>
        <taxon>Sporadotrichida</taxon>
        <taxon>Oxytrichidae</taxon>
        <taxon>Stylonychinae</taxon>
        <taxon>Stylonychia</taxon>
    </lineage>
</organism>
<dbReference type="OMA" id="ATHNYFL"/>
<dbReference type="GO" id="GO:0005737">
    <property type="term" value="C:cytoplasm"/>
    <property type="evidence" value="ECO:0007669"/>
    <property type="project" value="TreeGrafter"/>
</dbReference>
<dbReference type="GO" id="GO:0003924">
    <property type="term" value="F:GTPase activity"/>
    <property type="evidence" value="ECO:0007669"/>
    <property type="project" value="TreeGrafter"/>
</dbReference>
<evidence type="ECO:0000256" key="2">
    <source>
        <dbReference type="ARBA" id="ARBA00022741"/>
    </source>
</evidence>
<keyword evidence="4 5" id="KW-0342">GTP-binding</keyword>
<sequence length="405" mass="47145">MQQIQKGFEKYGLKNSERGVFVVILNAPKGKKVELLNQIREICPEQFEDISRHVEFQDMDAIIQQFEIKEIEKSFENESDNLNPEKEQLENAEKIYEYSSGVLVIGAPGTGKTTFCNALQQLFTQLERKHEIINLDPANDNMDYQCGIDIHELITQEDVMEQFQLGPNGSMIYCMEFLETNIDWLIQKIQESKKRYFIFDLPGQVEIYSNHQSLKNIIQILSKRLNLHISAIHLVDCTYLYDKNRFLASMMLSLTAIIGMEMPFINAITKVDLMKNFGRPDMNLSFYSAISGLEYMFFDSKFQKEGGFNQKYGKLSLQICEVIEKFNQVGFSLIDITNKMTLCYILKLLDEGNGYFYDPDKVTNPKEMEIDYEAVTNYIQHEKYFDPSQKTNDDEKMQDEDDDGY</sequence>
<protein>
    <recommendedName>
        <fullName evidence="5">GPN-loop GTPase 2</fullName>
    </recommendedName>
</protein>
<dbReference type="InterPro" id="IPR004130">
    <property type="entry name" value="Gpn"/>
</dbReference>
<keyword evidence="3 5" id="KW-0378">Hydrolase</keyword>
<evidence type="ECO:0000256" key="3">
    <source>
        <dbReference type="ARBA" id="ARBA00022801"/>
    </source>
</evidence>
<comment type="similarity">
    <text evidence="1 5">Belongs to the GPN-loop GTPase family.</text>
</comment>
<name>A0A078AFS1_STYLE</name>
<keyword evidence="8" id="KW-1185">Reference proteome</keyword>
<keyword evidence="2 5" id="KW-0547">Nucleotide-binding</keyword>
<dbReference type="Gene3D" id="3.40.50.300">
    <property type="entry name" value="P-loop containing nucleotide triphosphate hydrolases"/>
    <property type="match status" value="1"/>
</dbReference>
<accession>A0A078AFS1</accession>
<gene>
    <name evidence="7" type="primary">Contig11105.g564</name>
    <name evidence="7" type="ORF">STYLEM_10114</name>
</gene>
<reference evidence="7 8" key="1">
    <citation type="submission" date="2014-06" db="EMBL/GenBank/DDBJ databases">
        <authorList>
            <person name="Swart Estienne"/>
        </authorList>
    </citation>
    <scope>NUCLEOTIDE SEQUENCE [LARGE SCALE GENOMIC DNA]</scope>
    <source>
        <strain evidence="7 8">130c</strain>
    </source>
</reference>
<dbReference type="PANTHER" id="PTHR21231">
    <property type="entry name" value="XPA-BINDING PROTEIN 1-RELATED"/>
    <property type="match status" value="1"/>
</dbReference>
<feature type="compositionally biased region" description="Basic and acidic residues" evidence="6">
    <location>
        <begin position="383"/>
        <end position="395"/>
    </location>
</feature>
<comment type="function">
    <text evidence="5">Small GTPase required for proper localization of RNA polymerase II and III (RNAPII and RNAPIII). May act at an RNAP assembly step prior to nuclear import.</text>
</comment>
<dbReference type="OrthoDB" id="5839at2759"/>
<dbReference type="FunFam" id="3.40.50.300:FF:000338">
    <property type="entry name" value="GPN-loop GTPase 2"/>
    <property type="match status" value="1"/>
</dbReference>
<dbReference type="SUPFAM" id="SSF52540">
    <property type="entry name" value="P-loop containing nucleoside triphosphate hydrolases"/>
    <property type="match status" value="2"/>
</dbReference>